<evidence type="ECO:0000259" key="5">
    <source>
        <dbReference type="PROSITE" id="PS50089"/>
    </source>
</evidence>
<reference evidence="7" key="1">
    <citation type="submission" date="2022-10" db="EMBL/GenBank/DDBJ databases">
        <title>Genome assembly of Pristionchus species.</title>
        <authorList>
            <person name="Yoshida K."/>
            <person name="Sommer R.J."/>
        </authorList>
    </citation>
    <scope>NUCLEOTIDE SEQUENCE [LARGE SCALE GENOMIC DNA]</scope>
    <source>
        <strain evidence="7">RS5460</strain>
    </source>
</reference>
<dbReference type="AlphaFoldDB" id="A0AAN5I0M6"/>
<dbReference type="InterPro" id="IPR001841">
    <property type="entry name" value="Znf_RING"/>
</dbReference>
<keyword evidence="3" id="KW-0862">Zinc</keyword>
<evidence type="ECO:0000313" key="6">
    <source>
        <dbReference type="EMBL" id="GMR47459.1"/>
    </source>
</evidence>
<accession>A0AAN5I0M6</accession>
<keyword evidence="2 4" id="KW-0863">Zinc-finger</keyword>
<dbReference type="SUPFAM" id="SSF57850">
    <property type="entry name" value="RING/U-box"/>
    <property type="match status" value="1"/>
</dbReference>
<proteinExistence type="predicted"/>
<evidence type="ECO:0000256" key="2">
    <source>
        <dbReference type="ARBA" id="ARBA00022771"/>
    </source>
</evidence>
<dbReference type="Pfam" id="PF13445">
    <property type="entry name" value="zf-RING_UBOX"/>
    <property type="match status" value="1"/>
</dbReference>
<organism evidence="6 7">
    <name type="scientific">Pristionchus mayeri</name>
    <dbReference type="NCBI Taxonomy" id="1317129"/>
    <lineage>
        <taxon>Eukaryota</taxon>
        <taxon>Metazoa</taxon>
        <taxon>Ecdysozoa</taxon>
        <taxon>Nematoda</taxon>
        <taxon>Chromadorea</taxon>
        <taxon>Rhabditida</taxon>
        <taxon>Rhabditina</taxon>
        <taxon>Diplogasteromorpha</taxon>
        <taxon>Diplogasteroidea</taxon>
        <taxon>Neodiplogasteridae</taxon>
        <taxon>Pristionchus</taxon>
    </lineage>
</organism>
<dbReference type="PROSITE" id="PS50089">
    <property type="entry name" value="ZF_RING_2"/>
    <property type="match status" value="1"/>
</dbReference>
<protein>
    <recommendedName>
        <fullName evidence="5">RING-type domain-containing protein</fullName>
    </recommendedName>
</protein>
<keyword evidence="1" id="KW-0479">Metal-binding</keyword>
<gene>
    <name evidence="6" type="ORF">PMAYCL1PPCAC_17654</name>
</gene>
<evidence type="ECO:0000256" key="3">
    <source>
        <dbReference type="ARBA" id="ARBA00022833"/>
    </source>
</evidence>
<dbReference type="PANTHER" id="PTHR47156">
    <property type="entry name" value="PROTEIN CBG20824"/>
    <property type="match status" value="1"/>
</dbReference>
<evidence type="ECO:0000256" key="1">
    <source>
        <dbReference type="ARBA" id="ARBA00022723"/>
    </source>
</evidence>
<dbReference type="EMBL" id="BTRK01000004">
    <property type="protein sequence ID" value="GMR47459.1"/>
    <property type="molecule type" value="Genomic_DNA"/>
</dbReference>
<comment type="caution">
    <text evidence="6">The sequence shown here is derived from an EMBL/GenBank/DDBJ whole genome shotgun (WGS) entry which is preliminary data.</text>
</comment>
<dbReference type="InterPro" id="IPR052667">
    <property type="entry name" value="E3_ubiquitin-ligase_RING"/>
</dbReference>
<dbReference type="PROSITE" id="PS00518">
    <property type="entry name" value="ZF_RING_1"/>
    <property type="match status" value="1"/>
</dbReference>
<dbReference type="InterPro" id="IPR027370">
    <property type="entry name" value="Znf-RING_euk"/>
</dbReference>
<feature type="domain" description="RING-type" evidence="5">
    <location>
        <begin position="22"/>
        <end position="67"/>
    </location>
</feature>
<evidence type="ECO:0000313" key="7">
    <source>
        <dbReference type="Proteomes" id="UP001328107"/>
    </source>
</evidence>
<dbReference type="SMART" id="SM00184">
    <property type="entry name" value="RING"/>
    <property type="match status" value="1"/>
</dbReference>
<dbReference type="InterPro" id="IPR013083">
    <property type="entry name" value="Znf_RING/FYVE/PHD"/>
</dbReference>
<dbReference type="InterPro" id="IPR017907">
    <property type="entry name" value="Znf_RING_CS"/>
</dbReference>
<dbReference type="Proteomes" id="UP001328107">
    <property type="component" value="Unassembled WGS sequence"/>
</dbReference>
<dbReference type="GO" id="GO:0008270">
    <property type="term" value="F:zinc ion binding"/>
    <property type="evidence" value="ECO:0007669"/>
    <property type="project" value="UniProtKB-KW"/>
</dbReference>
<evidence type="ECO:0000256" key="4">
    <source>
        <dbReference type="PROSITE-ProRule" id="PRU00175"/>
    </source>
</evidence>
<dbReference type="PANTHER" id="PTHR47156:SF10">
    <property type="entry name" value="E3 UBIQUITIN-PROTEIN LIGASE TRIM-21-RELATED"/>
    <property type="match status" value="1"/>
</dbReference>
<dbReference type="Gene3D" id="3.30.40.10">
    <property type="entry name" value="Zinc/RING finger domain, C3HC4 (zinc finger)"/>
    <property type="match status" value="1"/>
</dbReference>
<keyword evidence="7" id="KW-1185">Reference proteome</keyword>
<sequence length="281" mass="31086">QMSIDTDIAVDNIEDLSDQCCCSICSETFDSAKFTPRSLDCGHTFCEGCIYNDKVRVNNVVKCPLCQKDTDVPDGKMLPTNYLILSMANTLMKSRADPKVICKVCNKKFSPTAVRICVKEGCNMLNQLICLNCAIDDGHGTHVVKYDAKMEKIREELRGKVSKLSENMEVQKKSVIEKTKLLAKMATALESRFSQVNIPTHIIGQLDSLASEQEADEYMEIVNDLGETLMNGCNTLAEVLDSALKTATQQFDDLFDDEDVDVKMETVGDTQKENVAPAAAN</sequence>
<name>A0AAN5I0M6_9BILA</name>
<feature type="non-terminal residue" evidence="6">
    <location>
        <position position="1"/>
    </location>
</feature>